<accession>A0A8D8THV7</accession>
<name>A0A8D8THV7_9HEMI</name>
<sequence>MAASTRVILTLCLPLPSRAKASTPHRSPTRCMVVVWSNTSTSGLGRTPPQMKLEWQLTNQLNWTIIWAGHQYNTEKCREMRAIGSRATSRMVLDISQEGLLLDSITLLRKVNPSYSESKVEDVPVSLKCRELTGSTLILATYSFWTQVKRCSSSG</sequence>
<evidence type="ECO:0000256" key="1">
    <source>
        <dbReference type="SAM" id="SignalP"/>
    </source>
</evidence>
<keyword evidence="1" id="KW-0732">Signal</keyword>
<proteinExistence type="predicted"/>
<evidence type="ECO:0000313" key="2">
    <source>
        <dbReference type="EMBL" id="CAG6688269.1"/>
    </source>
</evidence>
<feature type="signal peptide" evidence="1">
    <location>
        <begin position="1"/>
        <end position="21"/>
    </location>
</feature>
<protein>
    <submittedName>
        <fullName evidence="2">Uncharacterized protein</fullName>
    </submittedName>
</protein>
<reference evidence="2" key="1">
    <citation type="submission" date="2021-05" db="EMBL/GenBank/DDBJ databases">
        <authorList>
            <person name="Alioto T."/>
            <person name="Alioto T."/>
            <person name="Gomez Garrido J."/>
        </authorList>
    </citation>
    <scope>NUCLEOTIDE SEQUENCE</scope>
</reference>
<feature type="chain" id="PRO_5036262141" evidence="1">
    <location>
        <begin position="22"/>
        <end position="155"/>
    </location>
</feature>
<dbReference type="AlphaFoldDB" id="A0A8D8THV7"/>
<dbReference type="EMBL" id="HBUF01124131">
    <property type="protein sequence ID" value="CAG6642763.1"/>
    <property type="molecule type" value="Transcribed_RNA"/>
</dbReference>
<organism evidence="2">
    <name type="scientific">Cacopsylla melanoneura</name>
    <dbReference type="NCBI Taxonomy" id="428564"/>
    <lineage>
        <taxon>Eukaryota</taxon>
        <taxon>Metazoa</taxon>
        <taxon>Ecdysozoa</taxon>
        <taxon>Arthropoda</taxon>
        <taxon>Hexapoda</taxon>
        <taxon>Insecta</taxon>
        <taxon>Pterygota</taxon>
        <taxon>Neoptera</taxon>
        <taxon>Paraneoptera</taxon>
        <taxon>Hemiptera</taxon>
        <taxon>Sternorrhyncha</taxon>
        <taxon>Psylloidea</taxon>
        <taxon>Psyllidae</taxon>
        <taxon>Psyllinae</taxon>
        <taxon>Cacopsylla</taxon>
    </lineage>
</organism>
<dbReference type="EMBL" id="HBUF01285972">
    <property type="protein sequence ID" value="CAG6688269.1"/>
    <property type="molecule type" value="Transcribed_RNA"/>
</dbReference>